<dbReference type="Proteomes" id="UP000186817">
    <property type="component" value="Unassembled WGS sequence"/>
</dbReference>
<protein>
    <submittedName>
        <fullName evidence="1">Uncharacterized protein</fullName>
    </submittedName>
</protein>
<reference evidence="1 2" key="1">
    <citation type="submission" date="2016-02" db="EMBL/GenBank/DDBJ databases">
        <title>Genome analysis of coral dinoflagellate symbionts highlights evolutionary adaptations to a symbiotic lifestyle.</title>
        <authorList>
            <person name="Aranda M."/>
            <person name="Li Y."/>
            <person name="Liew Y.J."/>
            <person name="Baumgarten S."/>
            <person name="Simakov O."/>
            <person name="Wilson M."/>
            <person name="Piel J."/>
            <person name="Ashoor H."/>
            <person name="Bougouffa S."/>
            <person name="Bajic V.B."/>
            <person name="Ryu T."/>
            <person name="Ravasi T."/>
            <person name="Bayer T."/>
            <person name="Micklem G."/>
            <person name="Kim H."/>
            <person name="Bhak J."/>
            <person name="Lajeunesse T.C."/>
            <person name="Voolstra C.R."/>
        </authorList>
    </citation>
    <scope>NUCLEOTIDE SEQUENCE [LARGE SCALE GENOMIC DNA]</scope>
    <source>
        <strain evidence="1 2">CCMP2467</strain>
    </source>
</reference>
<evidence type="ECO:0000313" key="1">
    <source>
        <dbReference type="EMBL" id="OLQ06724.1"/>
    </source>
</evidence>
<keyword evidence="2" id="KW-1185">Reference proteome</keyword>
<comment type="caution">
    <text evidence="1">The sequence shown here is derived from an EMBL/GenBank/DDBJ whole genome shotgun (WGS) entry which is preliminary data.</text>
</comment>
<organism evidence="1 2">
    <name type="scientific">Symbiodinium microadriaticum</name>
    <name type="common">Dinoflagellate</name>
    <name type="synonym">Zooxanthella microadriatica</name>
    <dbReference type="NCBI Taxonomy" id="2951"/>
    <lineage>
        <taxon>Eukaryota</taxon>
        <taxon>Sar</taxon>
        <taxon>Alveolata</taxon>
        <taxon>Dinophyceae</taxon>
        <taxon>Suessiales</taxon>
        <taxon>Symbiodiniaceae</taxon>
        <taxon>Symbiodinium</taxon>
    </lineage>
</organism>
<sequence>MSLQDVLDCTGPGFPGHWATLHRSLASGRRAEASVLGRKLLERWGNRSAEKCEELPKILLGETSHRVLQGFCPYGYAAAARAVSWSLKRSDRGDKKRRNLLEDALACAAMGKRWWTWNFYSDTRWQSMVAPLGLAEELTLLRRRDLGRKQRTGKSEDLYLAEYRKQLERSLALRLPVLRSSASLDPTKHSKLGFAAFGVHTTTLLEPMFALKNVLPESMHFEFTLFGATHPPSEKLTAEVCLPEAHRLLCQVSYSPDPDWWTDLVDQRPLQRALDELAKVVLADPLIRQSHCLICGGGNSPTLCLLLRMVTELPMLITLQAPLAFRMPSDEDHRALLVALFREVVRPSPASRGRTVTSTSLIFLQRQVWIQTGCLLPVVRNHNLYAAEAALNADPAPDAKEVIFWQNHVALKPDVSMCLWRYLKQRVSDAGDFPFNLVFKNVKKLPGKSPGRKVYGLSGDLDAVMATYAGLSSRFAAAVLFPHDVGMISFDDLYAVALPIFMPEPELIATIAYAQLASTRNYPWYLLREQHAQLHYAPGCRPGPMM</sequence>
<evidence type="ECO:0000313" key="2">
    <source>
        <dbReference type="Proteomes" id="UP000186817"/>
    </source>
</evidence>
<dbReference type="AlphaFoldDB" id="A0A1Q9EGZ1"/>
<dbReference type="OrthoDB" id="420811at2759"/>
<accession>A0A1Q9EGZ1</accession>
<gene>
    <name evidence="1" type="ORF">AK812_SmicGene9938</name>
</gene>
<name>A0A1Q9EGZ1_SYMMI</name>
<proteinExistence type="predicted"/>
<dbReference type="EMBL" id="LSRX01000153">
    <property type="protein sequence ID" value="OLQ06724.1"/>
    <property type="molecule type" value="Genomic_DNA"/>
</dbReference>